<dbReference type="InterPro" id="IPR006675">
    <property type="entry name" value="HDIG_dom"/>
</dbReference>
<feature type="domain" description="HD" evidence="1">
    <location>
        <begin position="122"/>
        <end position="231"/>
    </location>
</feature>
<proteinExistence type="predicted"/>
<dbReference type="STRING" id="589865.DaAHT2_1950"/>
<gene>
    <name evidence="2" type="ordered locus">DaAHT2_1950</name>
</gene>
<accession>D6Z505</accession>
<dbReference type="InParanoid" id="D6Z505"/>
<dbReference type="RefSeq" id="WP_013164153.1">
    <property type="nucleotide sequence ID" value="NC_014216.1"/>
</dbReference>
<evidence type="ECO:0000313" key="2">
    <source>
        <dbReference type="EMBL" id="ADH86630.1"/>
    </source>
</evidence>
<dbReference type="PANTHER" id="PTHR38659">
    <property type="entry name" value="METAL-DEPENDENT PHOSPHOHYDROLASE"/>
    <property type="match status" value="1"/>
</dbReference>
<keyword evidence="3" id="KW-1185">Reference proteome</keyword>
<dbReference type="OrthoDB" id="9790123at2"/>
<dbReference type="eggNOG" id="COG1418">
    <property type="taxonomic scope" value="Bacteria"/>
</dbReference>
<dbReference type="Proteomes" id="UP000001508">
    <property type="component" value="Chromosome"/>
</dbReference>
<name>D6Z505_DESAT</name>
<dbReference type="CDD" id="cd00077">
    <property type="entry name" value="HDc"/>
    <property type="match status" value="1"/>
</dbReference>
<dbReference type="KEGG" id="dak:DaAHT2_1950"/>
<evidence type="ECO:0000259" key="1">
    <source>
        <dbReference type="PROSITE" id="PS51831"/>
    </source>
</evidence>
<dbReference type="SMART" id="SM00471">
    <property type="entry name" value="HDc"/>
    <property type="match status" value="1"/>
</dbReference>
<protein>
    <submittedName>
        <fullName evidence="2">Metal dependent phosphohydrolase</fullName>
    </submittedName>
</protein>
<dbReference type="Gene3D" id="1.10.3210.10">
    <property type="entry name" value="Hypothetical protein af1432"/>
    <property type="match status" value="1"/>
</dbReference>
<dbReference type="HOGENOM" id="CLU_968829_0_0_7"/>
<dbReference type="InterPro" id="IPR006674">
    <property type="entry name" value="HD_domain"/>
</dbReference>
<dbReference type="InterPro" id="IPR003607">
    <property type="entry name" value="HD/PDEase_dom"/>
</dbReference>
<reference evidence="3" key="1">
    <citation type="submission" date="2010-02" db="EMBL/GenBank/DDBJ databases">
        <title>Complete sequence of Desulfurivibrio alkaliphilus AHT2.</title>
        <authorList>
            <consortium name="US DOE Joint Genome Institute"/>
            <person name="Pitluck S."/>
            <person name="Chertkov O."/>
            <person name="Detter J.C."/>
            <person name="Han C."/>
            <person name="Tapia R."/>
            <person name="Larimer F."/>
            <person name="Land M."/>
            <person name="Hauser L."/>
            <person name="Kyrpides N."/>
            <person name="Mikhailova N."/>
            <person name="Sorokin D.Y."/>
            <person name="Muyzer G."/>
            <person name="Woyke T."/>
        </authorList>
    </citation>
    <scope>NUCLEOTIDE SEQUENCE [LARGE SCALE GENOMIC DNA]</scope>
    <source>
        <strain evidence="3">DSM 19089 / UNIQEM U267 / AHT2</strain>
    </source>
</reference>
<evidence type="ECO:0000313" key="3">
    <source>
        <dbReference type="Proteomes" id="UP000001508"/>
    </source>
</evidence>
<dbReference type="SUPFAM" id="SSF109604">
    <property type="entry name" value="HD-domain/PDEase-like"/>
    <property type="match status" value="1"/>
</dbReference>
<dbReference type="NCBIfam" id="TIGR00277">
    <property type="entry name" value="HDIG"/>
    <property type="match status" value="1"/>
</dbReference>
<keyword evidence="2" id="KW-0378">Hydrolase</keyword>
<sequence>MPPTEKHFITSLRRTGHDYADLHRWIDDPEHKNQRHDFTRIPDFAPQMVDRFGEEGMREYVEHLREDMEKKFAKINQQYQDGMREAREYFGITARMQADAGDYQLDPKDIDLLRQAGMNEPDLEHSLKVAAKALAIARRTGAELDLALVGRGALFHDLGKVKTHWISHGRVGAELGAELGLPPEINAIMEKHIRGGLTEAEAVELELPVKDYTLKRLEERIVIYADRLVDIIHDGIVALSDEGEAEQRFEEILKEYPKYGKNAATLARYLNYHREIQGLIAKEGVNR</sequence>
<organism evidence="2 3">
    <name type="scientific">Desulfurivibrio alkaliphilus (strain DSM 19089 / UNIQEM U267 / AHT2)</name>
    <dbReference type="NCBI Taxonomy" id="589865"/>
    <lineage>
        <taxon>Bacteria</taxon>
        <taxon>Pseudomonadati</taxon>
        <taxon>Thermodesulfobacteriota</taxon>
        <taxon>Desulfobulbia</taxon>
        <taxon>Desulfobulbales</taxon>
        <taxon>Desulfobulbaceae</taxon>
        <taxon>Desulfurivibrio</taxon>
    </lineage>
</organism>
<dbReference type="Pfam" id="PF01966">
    <property type="entry name" value="HD"/>
    <property type="match status" value="1"/>
</dbReference>
<dbReference type="PROSITE" id="PS51831">
    <property type="entry name" value="HD"/>
    <property type="match status" value="1"/>
</dbReference>
<dbReference type="EMBL" id="CP001940">
    <property type="protein sequence ID" value="ADH86630.1"/>
    <property type="molecule type" value="Genomic_DNA"/>
</dbReference>
<dbReference type="PANTHER" id="PTHR38659:SF2">
    <property type="entry name" value="HDIG DOMAIN PROTEIN"/>
    <property type="match status" value="1"/>
</dbReference>
<dbReference type="GO" id="GO:0016787">
    <property type="term" value="F:hydrolase activity"/>
    <property type="evidence" value="ECO:0007669"/>
    <property type="project" value="UniProtKB-KW"/>
</dbReference>
<dbReference type="AlphaFoldDB" id="D6Z505"/>